<evidence type="ECO:0000256" key="9">
    <source>
        <dbReference type="PROSITE-ProRule" id="PRU01050"/>
    </source>
</evidence>
<dbReference type="CDD" id="cd22534">
    <property type="entry name" value="KH-II_Era"/>
    <property type="match status" value="1"/>
</dbReference>
<dbReference type="SUPFAM" id="SSF54814">
    <property type="entry name" value="Prokaryotic type KH domain (KH-domain type II)"/>
    <property type="match status" value="1"/>
</dbReference>
<keyword evidence="8" id="KW-0472">Membrane</keyword>
<keyword evidence="13" id="KW-1185">Reference proteome</keyword>
<dbReference type="PRINTS" id="PR00326">
    <property type="entry name" value="GTP1OBG"/>
</dbReference>
<keyword evidence="4" id="KW-0997">Cell inner membrane</keyword>
<evidence type="ECO:0000256" key="7">
    <source>
        <dbReference type="ARBA" id="ARBA00023134"/>
    </source>
</evidence>
<feature type="region of interest" description="Disordered" evidence="10">
    <location>
        <begin position="295"/>
        <end position="316"/>
    </location>
</feature>
<dbReference type="InterPro" id="IPR027417">
    <property type="entry name" value="P-loop_NTPase"/>
</dbReference>
<evidence type="ECO:0000256" key="4">
    <source>
        <dbReference type="ARBA" id="ARBA00022519"/>
    </source>
</evidence>
<comment type="subcellular location">
    <subcellularLocation>
        <location evidence="8">Cytoplasm</location>
    </subcellularLocation>
    <subcellularLocation>
        <location evidence="8">Cell membrane</location>
        <topology evidence="8">Peripheral membrane protein</topology>
    </subcellularLocation>
</comment>
<dbReference type="Pfam" id="PF01926">
    <property type="entry name" value="MMR_HSR1"/>
    <property type="match status" value="1"/>
</dbReference>
<evidence type="ECO:0000256" key="2">
    <source>
        <dbReference type="ARBA" id="ARBA00020484"/>
    </source>
</evidence>
<keyword evidence="8" id="KW-0690">Ribosome biogenesis</keyword>
<dbReference type="PANTHER" id="PTHR42698">
    <property type="entry name" value="GTPASE ERA"/>
    <property type="match status" value="1"/>
</dbReference>
<feature type="binding site" evidence="8">
    <location>
        <begin position="38"/>
        <end position="45"/>
    </location>
    <ligand>
        <name>GTP</name>
        <dbReference type="ChEBI" id="CHEBI:37565"/>
    </ligand>
</feature>
<name>A0ABY8MHA5_9SPIO</name>
<dbReference type="SUPFAM" id="SSF52540">
    <property type="entry name" value="P-loop containing nucleoside triphosphate hydrolases"/>
    <property type="match status" value="1"/>
</dbReference>
<dbReference type="EMBL" id="CP123443">
    <property type="protein sequence ID" value="WGK69236.1"/>
    <property type="molecule type" value="Genomic_DNA"/>
</dbReference>
<keyword evidence="7 8" id="KW-0342">GTP-binding</keyword>
<dbReference type="Pfam" id="PF07650">
    <property type="entry name" value="KH_2"/>
    <property type="match status" value="1"/>
</dbReference>
<dbReference type="InterPro" id="IPR006073">
    <property type="entry name" value="GTP-bd"/>
</dbReference>
<evidence type="ECO:0000256" key="6">
    <source>
        <dbReference type="ARBA" id="ARBA00022884"/>
    </source>
</evidence>
<comment type="function">
    <text evidence="8">An essential GTPase that binds both GDP and GTP, with rapid nucleotide exchange. Plays a role in 16S rRNA processing and 30S ribosomal subunit biogenesis and possibly also in cell cycle regulation and energy metabolism.</text>
</comment>
<keyword evidence="5 8" id="KW-0547">Nucleotide-binding</keyword>
<protein>
    <recommendedName>
        <fullName evidence="2 8">GTPase Era</fullName>
    </recommendedName>
</protein>
<feature type="region of interest" description="G5" evidence="9">
    <location>
        <begin position="209"/>
        <end position="211"/>
    </location>
</feature>
<dbReference type="InterPro" id="IPR005225">
    <property type="entry name" value="Small_GTP-bd"/>
</dbReference>
<dbReference type="NCBIfam" id="NF000908">
    <property type="entry name" value="PRK00089.1"/>
    <property type="match status" value="1"/>
</dbReference>
<sequence length="381" mass="42754">MNDKPVQPVSSESPASAKFPTPPASSAGFHSGFVALVGRPSAGKSTLLNALCGEKVAIISPKPQTTRNVIRGIVNRPSAQFVFLDTPGFTENEDFLSTQLREELRSAVRKAEAILYLLDLSRPVPASTESVRVGEYGSDGQGQGSVSEEEGLLSLLRDVLDRQARPLCLALNKTDLLPDAAQRQQRIAEYLKLVKQYFPDLPMSCCFELSAKKEDGLEEVLQHLCLQVPEGEPLYDTDVYTDQEPQFRIRELIREQALSFCGRELPYALYVEVVDLEYRPFAEFDNATGREAFDRKACDPKAHDSESQSHGQDQGQDQGLWVRAFLQVERESQKGILIGKGGNRIREIRKRSTKAVRMKFGCPVQLDLQVKVDYKWRRKHR</sequence>
<feature type="domain" description="Era-type G" evidence="11">
    <location>
        <begin position="30"/>
        <end position="230"/>
    </location>
</feature>
<feature type="region of interest" description="G3" evidence="9">
    <location>
        <begin position="85"/>
        <end position="88"/>
    </location>
</feature>
<dbReference type="NCBIfam" id="TIGR00231">
    <property type="entry name" value="small_GTP"/>
    <property type="match status" value="1"/>
</dbReference>
<dbReference type="RefSeq" id="WP_326927424.1">
    <property type="nucleotide sequence ID" value="NZ_CP123443.1"/>
</dbReference>
<feature type="region of interest" description="G2" evidence="9">
    <location>
        <begin position="64"/>
        <end position="68"/>
    </location>
</feature>
<feature type="region of interest" description="Disordered" evidence="10">
    <location>
        <begin position="1"/>
        <end position="23"/>
    </location>
</feature>
<dbReference type="InterPro" id="IPR004044">
    <property type="entry name" value="KH_dom_type_2"/>
</dbReference>
<feature type="binding site" evidence="8">
    <location>
        <begin position="85"/>
        <end position="89"/>
    </location>
    <ligand>
        <name>GTP</name>
        <dbReference type="ChEBI" id="CHEBI:37565"/>
    </ligand>
</feature>
<dbReference type="PROSITE" id="PS51713">
    <property type="entry name" value="G_ERA"/>
    <property type="match status" value="1"/>
</dbReference>
<dbReference type="PANTHER" id="PTHR42698:SF1">
    <property type="entry name" value="GTPASE ERA, MITOCHONDRIAL"/>
    <property type="match status" value="1"/>
</dbReference>
<reference evidence="12 13" key="1">
    <citation type="submission" date="2023-04" db="EMBL/GenBank/DDBJ databases">
        <title>Spirochaete genome identified in red abalone sample constitutes a novel genus.</title>
        <authorList>
            <person name="Sharma S.P."/>
            <person name="Purcell C.M."/>
            <person name="Hyde J.R."/>
            <person name="Severin A.J."/>
        </authorList>
    </citation>
    <scope>NUCLEOTIDE SEQUENCE [LARGE SCALE GENOMIC DNA]</scope>
    <source>
        <strain evidence="12 13">SP-2023</strain>
    </source>
</reference>
<dbReference type="Proteomes" id="UP001228690">
    <property type="component" value="Chromosome"/>
</dbReference>
<evidence type="ECO:0000256" key="8">
    <source>
        <dbReference type="HAMAP-Rule" id="MF_00367"/>
    </source>
</evidence>
<evidence type="ECO:0000313" key="13">
    <source>
        <dbReference type="Proteomes" id="UP001228690"/>
    </source>
</evidence>
<feature type="compositionally biased region" description="Basic and acidic residues" evidence="10">
    <location>
        <begin position="295"/>
        <end position="307"/>
    </location>
</feature>
<accession>A0ABY8MHA5</accession>
<dbReference type="Gene3D" id="3.30.300.20">
    <property type="match status" value="1"/>
</dbReference>
<keyword evidence="6 8" id="KW-0694">RNA-binding</keyword>
<keyword evidence="8" id="KW-0699">rRNA-binding</keyword>
<dbReference type="Gene3D" id="3.40.50.300">
    <property type="entry name" value="P-loop containing nucleotide triphosphate hydrolases"/>
    <property type="match status" value="1"/>
</dbReference>
<feature type="binding site" evidence="8">
    <location>
        <begin position="172"/>
        <end position="175"/>
    </location>
    <ligand>
        <name>GTP</name>
        <dbReference type="ChEBI" id="CHEBI:37565"/>
    </ligand>
</feature>
<dbReference type="HAMAP" id="MF_00367">
    <property type="entry name" value="GTPase_Era"/>
    <property type="match status" value="1"/>
</dbReference>
<evidence type="ECO:0000313" key="12">
    <source>
        <dbReference type="EMBL" id="WGK69236.1"/>
    </source>
</evidence>
<dbReference type="InterPro" id="IPR005662">
    <property type="entry name" value="GTPase_Era-like"/>
</dbReference>
<keyword evidence="8" id="KW-0963">Cytoplasm</keyword>
<dbReference type="InterPro" id="IPR030388">
    <property type="entry name" value="G_ERA_dom"/>
</dbReference>
<dbReference type="InterPro" id="IPR009019">
    <property type="entry name" value="KH_sf_prok-type"/>
</dbReference>
<evidence type="ECO:0000256" key="3">
    <source>
        <dbReference type="ARBA" id="ARBA00022475"/>
    </source>
</evidence>
<feature type="region of interest" description="G4" evidence="9">
    <location>
        <begin position="172"/>
        <end position="175"/>
    </location>
</feature>
<evidence type="ECO:0000256" key="5">
    <source>
        <dbReference type="ARBA" id="ARBA00022741"/>
    </source>
</evidence>
<feature type="region of interest" description="G1" evidence="9">
    <location>
        <begin position="38"/>
        <end position="45"/>
    </location>
</feature>
<comment type="similarity">
    <text evidence="1 8 9">Belongs to the TRAFAC class TrmE-Era-EngA-EngB-Septin-like GTPase superfamily. Era GTPase family.</text>
</comment>
<dbReference type="CDD" id="cd04163">
    <property type="entry name" value="Era"/>
    <property type="match status" value="1"/>
</dbReference>
<proteinExistence type="inferred from homology"/>
<evidence type="ECO:0000256" key="1">
    <source>
        <dbReference type="ARBA" id="ARBA00007921"/>
    </source>
</evidence>
<dbReference type="InterPro" id="IPR015946">
    <property type="entry name" value="KH_dom-like_a/b"/>
</dbReference>
<organism evidence="12 13">
    <name type="scientific">Candidatus Haliotispira prima</name>
    <dbReference type="NCBI Taxonomy" id="3034016"/>
    <lineage>
        <taxon>Bacteria</taxon>
        <taxon>Pseudomonadati</taxon>
        <taxon>Spirochaetota</taxon>
        <taxon>Spirochaetia</taxon>
        <taxon>Spirochaetales</taxon>
        <taxon>Spirochaetaceae</taxon>
        <taxon>Candidatus Haliotispira</taxon>
    </lineage>
</organism>
<keyword evidence="3 8" id="KW-1003">Cell membrane</keyword>
<gene>
    <name evidence="8 12" type="primary">era</name>
    <name evidence="12" type="ORF">P0082_12285</name>
</gene>
<evidence type="ECO:0000259" key="11">
    <source>
        <dbReference type="PROSITE" id="PS51713"/>
    </source>
</evidence>
<comment type="subunit">
    <text evidence="8">Monomer.</text>
</comment>
<evidence type="ECO:0000256" key="10">
    <source>
        <dbReference type="SAM" id="MobiDB-lite"/>
    </source>
</evidence>